<gene>
    <name evidence="1" type="ORF">HYH03_016291</name>
</gene>
<evidence type="ECO:0000313" key="2">
    <source>
        <dbReference type="Proteomes" id="UP000612055"/>
    </source>
</evidence>
<dbReference type="AlphaFoldDB" id="A0A835XK72"/>
<keyword evidence="2" id="KW-1185">Reference proteome</keyword>
<dbReference type="Proteomes" id="UP000612055">
    <property type="component" value="Unassembled WGS sequence"/>
</dbReference>
<name>A0A835XK72_9CHLO</name>
<proteinExistence type="predicted"/>
<dbReference type="EMBL" id="JAEHOE010000139">
    <property type="protein sequence ID" value="KAG2484905.1"/>
    <property type="molecule type" value="Genomic_DNA"/>
</dbReference>
<comment type="caution">
    <text evidence="1">The sequence shown here is derived from an EMBL/GenBank/DDBJ whole genome shotgun (WGS) entry which is preliminary data.</text>
</comment>
<evidence type="ECO:0000313" key="1">
    <source>
        <dbReference type="EMBL" id="KAG2484905.1"/>
    </source>
</evidence>
<accession>A0A835XK72</accession>
<protein>
    <submittedName>
        <fullName evidence="1">Uncharacterized protein</fullName>
    </submittedName>
</protein>
<reference evidence="1" key="1">
    <citation type="journal article" date="2020" name="bioRxiv">
        <title>Comparative genomics of Chlamydomonas.</title>
        <authorList>
            <person name="Craig R.J."/>
            <person name="Hasan A.R."/>
            <person name="Ness R.W."/>
            <person name="Keightley P.D."/>
        </authorList>
    </citation>
    <scope>NUCLEOTIDE SEQUENCE</scope>
    <source>
        <strain evidence="1">CCAP 11/70</strain>
    </source>
</reference>
<dbReference type="OrthoDB" id="538768at2759"/>
<organism evidence="1 2">
    <name type="scientific">Edaphochlamys debaryana</name>
    <dbReference type="NCBI Taxonomy" id="47281"/>
    <lineage>
        <taxon>Eukaryota</taxon>
        <taxon>Viridiplantae</taxon>
        <taxon>Chlorophyta</taxon>
        <taxon>core chlorophytes</taxon>
        <taxon>Chlorophyceae</taxon>
        <taxon>CS clade</taxon>
        <taxon>Chlamydomonadales</taxon>
        <taxon>Chlamydomonadales incertae sedis</taxon>
        <taxon>Edaphochlamys</taxon>
    </lineage>
</organism>
<sequence length="104" mass="10824">MPTACPPLSGFEAAAKDADHPGHDLPAVGPSTNLTALAWACFRSTDCMGLTWSYTGGRGVGKINVTARTTAAGSCLYAKEPPKLAAGWMGHACTLWSGRLKCWG</sequence>